<dbReference type="AlphaFoldDB" id="A0A9P5ZB62"/>
<keyword evidence="1" id="KW-0175">Coiled coil</keyword>
<feature type="coiled-coil region" evidence="1">
    <location>
        <begin position="25"/>
        <end position="52"/>
    </location>
</feature>
<reference evidence="2" key="1">
    <citation type="submission" date="2020-11" db="EMBL/GenBank/DDBJ databases">
        <authorList>
            <consortium name="DOE Joint Genome Institute"/>
            <person name="Ahrendt S."/>
            <person name="Riley R."/>
            <person name="Andreopoulos W."/>
            <person name="Labutti K."/>
            <person name="Pangilinan J."/>
            <person name="Ruiz-Duenas F.J."/>
            <person name="Barrasa J.M."/>
            <person name="Sanchez-Garcia M."/>
            <person name="Camarero S."/>
            <person name="Miyauchi S."/>
            <person name="Serrano A."/>
            <person name="Linde D."/>
            <person name="Babiker R."/>
            <person name="Drula E."/>
            <person name="Ayuso-Fernandez I."/>
            <person name="Pacheco R."/>
            <person name="Padilla G."/>
            <person name="Ferreira P."/>
            <person name="Barriuso J."/>
            <person name="Kellner H."/>
            <person name="Castanera R."/>
            <person name="Alfaro M."/>
            <person name="Ramirez L."/>
            <person name="Pisabarro A.G."/>
            <person name="Kuo A."/>
            <person name="Tritt A."/>
            <person name="Lipzen A."/>
            <person name="He G."/>
            <person name="Yan M."/>
            <person name="Ng V."/>
            <person name="Cullen D."/>
            <person name="Martin F."/>
            <person name="Rosso M.-N."/>
            <person name="Henrissat B."/>
            <person name="Hibbett D."/>
            <person name="Martinez A.T."/>
            <person name="Grigoriev I.V."/>
        </authorList>
    </citation>
    <scope>NUCLEOTIDE SEQUENCE</scope>
    <source>
        <strain evidence="2">CIRM-BRFM 674</strain>
    </source>
</reference>
<name>A0A9P5ZB62_9AGAR</name>
<dbReference type="Proteomes" id="UP000807469">
    <property type="component" value="Unassembled WGS sequence"/>
</dbReference>
<feature type="non-terminal residue" evidence="2">
    <location>
        <position position="1"/>
    </location>
</feature>
<evidence type="ECO:0008006" key="4">
    <source>
        <dbReference type="Google" id="ProtNLM"/>
    </source>
</evidence>
<dbReference type="Gene3D" id="1.20.1280.50">
    <property type="match status" value="1"/>
</dbReference>
<evidence type="ECO:0000313" key="3">
    <source>
        <dbReference type="Proteomes" id="UP000807469"/>
    </source>
</evidence>
<sequence length="117" mass="13564">HIPSVEEELQVRAVIQDAEERMVEIDATRARISRLLDELAQERVKIQEYTDLHRVMVAPVWNLPPEILSGIFISCLPHRLRYPHDITRASIRPSLLLASVNQHWRNVALSTPQLWTV</sequence>
<protein>
    <recommendedName>
        <fullName evidence="4">F-box domain-containing protein</fullName>
    </recommendedName>
</protein>
<organism evidence="2 3">
    <name type="scientific">Pholiota conissans</name>
    <dbReference type="NCBI Taxonomy" id="109636"/>
    <lineage>
        <taxon>Eukaryota</taxon>
        <taxon>Fungi</taxon>
        <taxon>Dikarya</taxon>
        <taxon>Basidiomycota</taxon>
        <taxon>Agaricomycotina</taxon>
        <taxon>Agaricomycetes</taxon>
        <taxon>Agaricomycetidae</taxon>
        <taxon>Agaricales</taxon>
        <taxon>Agaricineae</taxon>
        <taxon>Strophariaceae</taxon>
        <taxon>Pholiota</taxon>
    </lineage>
</organism>
<dbReference type="EMBL" id="MU155146">
    <property type="protein sequence ID" value="KAF9484196.1"/>
    <property type="molecule type" value="Genomic_DNA"/>
</dbReference>
<dbReference type="OrthoDB" id="2269034at2759"/>
<proteinExistence type="predicted"/>
<gene>
    <name evidence="2" type="ORF">BDN70DRAFT_782624</name>
</gene>
<feature type="non-terminal residue" evidence="2">
    <location>
        <position position="117"/>
    </location>
</feature>
<keyword evidence="3" id="KW-1185">Reference proteome</keyword>
<evidence type="ECO:0000256" key="1">
    <source>
        <dbReference type="SAM" id="Coils"/>
    </source>
</evidence>
<evidence type="ECO:0000313" key="2">
    <source>
        <dbReference type="EMBL" id="KAF9484196.1"/>
    </source>
</evidence>
<comment type="caution">
    <text evidence="2">The sequence shown here is derived from an EMBL/GenBank/DDBJ whole genome shotgun (WGS) entry which is preliminary data.</text>
</comment>
<accession>A0A9P5ZB62</accession>